<dbReference type="Proteomes" id="UP000230222">
    <property type="component" value="Unassembled WGS sequence"/>
</dbReference>
<organism evidence="1 2">
    <name type="scientific">Candidatus Roizmanbacteria bacterium CG10_big_fil_rev_8_21_14_0_10_39_12</name>
    <dbReference type="NCBI Taxonomy" id="1974852"/>
    <lineage>
        <taxon>Bacteria</taxon>
        <taxon>Candidatus Roizmaniibacteriota</taxon>
    </lineage>
</organism>
<dbReference type="EMBL" id="PFEC01000074">
    <property type="protein sequence ID" value="PJE61511.1"/>
    <property type="molecule type" value="Genomic_DNA"/>
</dbReference>
<evidence type="ECO:0000313" key="2">
    <source>
        <dbReference type="Proteomes" id="UP000230222"/>
    </source>
</evidence>
<dbReference type="AlphaFoldDB" id="A0A2M8KNN5"/>
<name>A0A2M8KNN5_9BACT</name>
<accession>A0A2M8KNN5</accession>
<gene>
    <name evidence="1" type="ORF">COU87_04160</name>
</gene>
<feature type="non-terminal residue" evidence="1">
    <location>
        <position position="1"/>
    </location>
</feature>
<proteinExistence type="predicted"/>
<comment type="caution">
    <text evidence="1">The sequence shown here is derived from an EMBL/GenBank/DDBJ whole genome shotgun (WGS) entry which is preliminary data.</text>
</comment>
<protein>
    <submittedName>
        <fullName evidence="1">Uncharacterized protein</fullName>
    </submittedName>
</protein>
<sequence length="61" mass="6992">MSVGYGFLISSQFTHLTMRFSNTLLVKMRIADNITYSLTSDAYMIYFLLLALNDYSVNVLN</sequence>
<reference evidence="2" key="1">
    <citation type="submission" date="2017-09" db="EMBL/GenBank/DDBJ databases">
        <title>Depth-based differentiation of microbial function through sediment-hosted aquifers and enrichment of novel symbionts in the deep terrestrial subsurface.</title>
        <authorList>
            <person name="Probst A.J."/>
            <person name="Ladd B."/>
            <person name="Jarett J.K."/>
            <person name="Geller-Mcgrath D.E."/>
            <person name="Sieber C.M.K."/>
            <person name="Emerson J.B."/>
            <person name="Anantharaman K."/>
            <person name="Thomas B.C."/>
            <person name="Malmstrom R."/>
            <person name="Stieglmeier M."/>
            <person name="Klingl A."/>
            <person name="Woyke T."/>
            <person name="Ryan C.M."/>
            <person name="Banfield J.F."/>
        </authorList>
    </citation>
    <scope>NUCLEOTIDE SEQUENCE [LARGE SCALE GENOMIC DNA]</scope>
</reference>
<evidence type="ECO:0000313" key="1">
    <source>
        <dbReference type="EMBL" id="PJE61511.1"/>
    </source>
</evidence>